<dbReference type="SMART" id="SM00822">
    <property type="entry name" value="PKS_KR"/>
    <property type="match status" value="1"/>
</dbReference>
<evidence type="ECO:0000256" key="1">
    <source>
        <dbReference type="ARBA" id="ARBA00006484"/>
    </source>
</evidence>
<dbReference type="FunFam" id="3.40.50.720:FF:000084">
    <property type="entry name" value="Short-chain dehydrogenase reductase"/>
    <property type="match status" value="1"/>
</dbReference>
<dbReference type="EMBL" id="QVIG01000001">
    <property type="protein sequence ID" value="RGD62686.1"/>
    <property type="molecule type" value="Genomic_DNA"/>
</dbReference>
<evidence type="ECO:0000259" key="3">
    <source>
        <dbReference type="SMART" id="SM00822"/>
    </source>
</evidence>
<protein>
    <submittedName>
        <fullName evidence="4">SDR family oxidoreductase</fullName>
    </submittedName>
</protein>
<evidence type="ECO:0000256" key="2">
    <source>
        <dbReference type="ARBA" id="ARBA00023002"/>
    </source>
</evidence>
<dbReference type="PANTHER" id="PTHR42760">
    <property type="entry name" value="SHORT-CHAIN DEHYDROGENASES/REDUCTASES FAMILY MEMBER"/>
    <property type="match status" value="1"/>
</dbReference>
<keyword evidence="5" id="KW-1185">Reference proteome</keyword>
<keyword evidence="2" id="KW-0560">Oxidoreductase</keyword>
<dbReference type="SUPFAM" id="SSF51735">
    <property type="entry name" value="NAD(P)-binding Rossmann-fold domains"/>
    <property type="match status" value="1"/>
</dbReference>
<dbReference type="GO" id="GO:0016616">
    <property type="term" value="F:oxidoreductase activity, acting on the CH-OH group of donors, NAD or NADP as acceptor"/>
    <property type="evidence" value="ECO:0007669"/>
    <property type="project" value="TreeGrafter"/>
</dbReference>
<dbReference type="InterPro" id="IPR057326">
    <property type="entry name" value="KR_dom"/>
</dbReference>
<dbReference type="Pfam" id="PF13561">
    <property type="entry name" value="adh_short_C2"/>
    <property type="match status" value="1"/>
</dbReference>
<organism evidence="4 5">
    <name type="scientific">Kitasatospora xanthocidica</name>
    <dbReference type="NCBI Taxonomy" id="83382"/>
    <lineage>
        <taxon>Bacteria</taxon>
        <taxon>Bacillati</taxon>
        <taxon>Actinomycetota</taxon>
        <taxon>Actinomycetes</taxon>
        <taxon>Kitasatosporales</taxon>
        <taxon>Streptomycetaceae</taxon>
        <taxon>Kitasatospora</taxon>
    </lineage>
</organism>
<name>A0A373A3F3_9ACTN</name>
<dbReference type="Gene3D" id="3.40.50.720">
    <property type="entry name" value="NAD(P)-binding Rossmann-like Domain"/>
    <property type="match status" value="1"/>
</dbReference>
<evidence type="ECO:0000313" key="4">
    <source>
        <dbReference type="EMBL" id="RGD62686.1"/>
    </source>
</evidence>
<accession>A0A373A3F3</accession>
<dbReference type="InterPro" id="IPR002347">
    <property type="entry name" value="SDR_fam"/>
</dbReference>
<dbReference type="RefSeq" id="WP_117491294.1">
    <property type="nucleotide sequence ID" value="NZ_QVIG01000001.1"/>
</dbReference>
<dbReference type="AlphaFoldDB" id="A0A373A3F3"/>
<dbReference type="PRINTS" id="PR00080">
    <property type="entry name" value="SDRFAMILY"/>
</dbReference>
<dbReference type="InterPro" id="IPR036291">
    <property type="entry name" value="NAD(P)-bd_dom_sf"/>
</dbReference>
<sequence>MDDTSPLHLFDVTGKVALITGATRGLGQAIAAGLARAGARVIVAGRSSEAADAVAGKLAVDGGSAVGVGLDVTREAEVEDVLSRTVREHGGLDIVVNNAGIIDRFPAEDYPAETWQRVIDTNLTGAFLVSRAAGRAMLRQGSGKIVNIASVLAQSGGRNVVAYAASKGALVQLTRSCAAEWAGRGVHVNAIAAGYFETDLTAGLRTDAQRSAGLLTRVPAGRWGRPEELVGTVLYLASEASSYVHGAVIEADGGWTAA</sequence>
<reference evidence="4 5" key="1">
    <citation type="submission" date="2018-08" db="EMBL/GenBank/DDBJ databases">
        <title>Diversity &amp; Physiological Properties of Lignin-Decomposing Actinobacteria from Soil.</title>
        <authorList>
            <person name="Roh S.G."/>
            <person name="Kim S.B."/>
        </authorList>
    </citation>
    <scope>NUCLEOTIDE SEQUENCE [LARGE SCALE GENOMIC DNA]</scope>
    <source>
        <strain evidence="4 5">MMS17-GH009</strain>
    </source>
</reference>
<dbReference type="PANTHER" id="PTHR42760:SF5">
    <property type="entry name" value="2-DEHYDRO-3-DEOXY-D-GLUCONATE 5-DEHYDROGENASE"/>
    <property type="match status" value="1"/>
</dbReference>
<evidence type="ECO:0000313" key="5">
    <source>
        <dbReference type="Proteomes" id="UP000263377"/>
    </source>
</evidence>
<dbReference type="PRINTS" id="PR00081">
    <property type="entry name" value="GDHRDH"/>
</dbReference>
<proteinExistence type="inferred from homology"/>
<dbReference type="Proteomes" id="UP000263377">
    <property type="component" value="Unassembled WGS sequence"/>
</dbReference>
<gene>
    <name evidence="4" type="ORF">DR950_06205</name>
</gene>
<feature type="domain" description="Ketoreductase" evidence="3">
    <location>
        <begin position="15"/>
        <end position="194"/>
    </location>
</feature>
<comment type="similarity">
    <text evidence="1">Belongs to the short-chain dehydrogenases/reductases (SDR) family.</text>
</comment>
<comment type="caution">
    <text evidence="4">The sequence shown here is derived from an EMBL/GenBank/DDBJ whole genome shotgun (WGS) entry which is preliminary data.</text>
</comment>
<dbReference type="NCBIfam" id="NF005559">
    <property type="entry name" value="PRK07231.1"/>
    <property type="match status" value="1"/>
</dbReference>